<reference evidence="3" key="1">
    <citation type="submission" date="2017-11" db="EMBL/GenBank/DDBJ databases">
        <authorList>
            <person name="Lima N.C."/>
            <person name="Parody-Merino A.M."/>
            <person name="Battley P.F."/>
            <person name="Fidler A.E."/>
            <person name="Prosdocimi F."/>
        </authorList>
    </citation>
    <scope>NUCLEOTIDE SEQUENCE [LARGE SCALE GENOMIC DNA]</scope>
</reference>
<proteinExistence type="predicted"/>
<feature type="region of interest" description="Disordered" evidence="1">
    <location>
        <begin position="186"/>
        <end position="241"/>
    </location>
</feature>
<evidence type="ECO:0000313" key="3">
    <source>
        <dbReference type="Proteomes" id="UP000233556"/>
    </source>
</evidence>
<organism evidence="2 3">
    <name type="scientific">Limosa lapponica baueri</name>
    <dbReference type="NCBI Taxonomy" id="1758121"/>
    <lineage>
        <taxon>Eukaryota</taxon>
        <taxon>Metazoa</taxon>
        <taxon>Chordata</taxon>
        <taxon>Craniata</taxon>
        <taxon>Vertebrata</taxon>
        <taxon>Euteleostomi</taxon>
        <taxon>Archelosauria</taxon>
        <taxon>Archosauria</taxon>
        <taxon>Dinosauria</taxon>
        <taxon>Saurischia</taxon>
        <taxon>Theropoda</taxon>
        <taxon>Coelurosauria</taxon>
        <taxon>Aves</taxon>
        <taxon>Neognathae</taxon>
        <taxon>Neoaves</taxon>
        <taxon>Charadriiformes</taxon>
        <taxon>Scolopacidae</taxon>
        <taxon>Limosa</taxon>
    </lineage>
</organism>
<dbReference type="SUPFAM" id="SSF56112">
    <property type="entry name" value="Protein kinase-like (PK-like)"/>
    <property type="match status" value="1"/>
</dbReference>
<accession>A0A2I0UJ42</accession>
<dbReference type="Gene3D" id="1.10.510.10">
    <property type="entry name" value="Transferase(Phosphotransferase) domain 1"/>
    <property type="match status" value="1"/>
</dbReference>
<reference evidence="3" key="2">
    <citation type="submission" date="2017-12" db="EMBL/GenBank/DDBJ databases">
        <title>Genome sequence of the Bar-tailed Godwit (Limosa lapponica baueri).</title>
        <authorList>
            <person name="Lima N.C.B."/>
            <person name="Parody-Merino A.M."/>
            <person name="Battley P.F."/>
            <person name="Fidler A.E."/>
            <person name="Prosdocimi F."/>
        </authorList>
    </citation>
    <scope>NUCLEOTIDE SEQUENCE [LARGE SCALE GENOMIC DNA]</scope>
</reference>
<evidence type="ECO:0000313" key="2">
    <source>
        <dbReference type="EMBL" id="PKU46028.1"/>
    </source>
</evidence>
<keyword evidence="3" id="KW-1185">Reference proteome</keyword>
<name>A0A2I0UJ42_LIMLA</name>
<dbReference type="PANTHER" id="PTHR33332">
    <property type="entry name" value="REVERSE TRANSCRIPTASE DOMAIN-CONTAINING PROTEIN"/>
    <property type="match status" value="1"/>
</dbReference>
<gene>
    <name evidence="2" type="ORF">llap_3648</name>
</gene>
<protein>
    <submittedName>
        <fullName evidence="2">Uncharacterized protein</fullName>
    </submittedName>
</protein>
<dbReference type="Proteomes" id="UP000233556">
    <property type="component" value="Unassembled WGS sequence"/>
</dbReference>
<dbReference type="EMBL" id="KZ505730">
    <property type="protein sequence ID" value="PKU46028.1"/>
    <property type="molecule type" value="Genomic_DNA"/>
</dbReference>
<dbReference type="InterPro" id="IPR011009">
    <property type="entry name" value="Kinase-like_dom_sf"/>
</dbReference>
<dbReference type="OrthoDB" id="6284126at2759"/>
<dbReference type="AlphaFoldDB" id="A0A2I0UJ42"/>
<sequence>MPRNMDNLLSYLEEKVLGVLVESRLNMSQQCAQVAKVANSILACIRNSVASRTREVIVPLYSALVRLQLKYCVRSWAPHYKKDIEILECVQRRAKKLEKGLKHKSYEELLRELWLFSLEKRRLRGDLITLYNYLKRGCSELQKLLTMDPTKRITSEQALQDPYFQEDPLPTSDVFAGCQIPYPKREFLNEDEPEEKGDKHSSSRLSYQSNIQGSSQSQSTMGYSTSSQQSSQYHQSHQSHRFSSTHISVSAHNYTLTKVFHAEGVQLSKLSKLYGATGIISHEQLHLCLGRDHQFKSHLPAAAVNYSPDIQERLKTGLRFTEGVVVCLQGETRLLLGGTSPEMSLL</sequence>
<evidence type="ECO:0000256" key="1">
    <source>
        <dbReference type="SAM" id="MobiDB-lite"/>
    </source>
</evidence>
<feature type="compositionally biased region" description="Low complexity" evidence="1">
    <location>
        <begin position="206"/>
        <end position="236"/>
    </location>
</feature>